<gene>
    <name evidence="1" type="ORF">BO79DRAFT_146416</name>
</gene>
<proteinExistence type="predicted"/>
<keyword evidence="2" id="KW-1185">Reference proteome</keyword>
<evidence type="ECO:0000313" key="1">
    <source>
        <dbReference type="EMBL" id="RAK89340.1"/>
    </source>
</evidence>
<protein>
    <submittedName>
        <fullName evidence="1">Uncharacterized protein</fullName>
    </submittedName>
</protein>
<organism evidence="1 2">
    <name type="scientific">Aspergillus costaricaensis CBS 115574</name>
    <dbReference type="NCBI Taxonomy" id="1448317"/>
    <lineage>
        <taxon>Eukaryota</taxon>
        <taxon>Fungi</taxon>
        <taxon>Dikarya</taxon>
        <taxon>Ascomycota</taxon>
        <taxon>Pezizomycotina</taxon>
        <taxon>Eurotiomycetes</taxon>
        <taxon>Eurotiomycetidae</taxon>
        <taxon>Eurotiales</taxon>
        <taxon>Aspergillaceae</taxon>
        <taxon>Aspergillus</taxon>
        <taxon>Aspergillus subgen. Circumdati</taxon>
    </lineage>
</organism>
<evidence type="ECO:0000313" key="2">
    <source>
        <dbReference type="Proteomes" id="UP000249748"/>
    </source>
</evidence>
<reference evidence="1" key="1">
    <citation type="submission" date="2018-02" db="EMBL/GenBank/DDBJ databases">
        <title>The genomes of Aspergillus section Nigri reveals drivers in fungal speciation.</title>
        <authorList>
            <consortium name="DOE Joint Genome Institute"/>
            <person name="Vesth T.C."/>
            <person name="Nybo J."/>
            <person name="Theobald S."/>
            <person name="Brandl J."/>
            <person name="Frisvad J.C."/>
            <person name="Nielsen K.F."/>
            <person name="Lyhne E.K."/>
            <person name="Kogle M.E."/>
            <person name="Kuo A."/>
            <person name="Riley R."/>
            <person name="Clum A."/>
            <person name="Nolan M."/>
            <person name="Lipzen A."/>
            <person name="Salamov A."/>
            <person name="Henrissat B."/>
            <person name="Wiebenga A."/>
            <person name="De vries R.P."/>
            <person name="Grigoriev I.V."/>
            <person name="Mortensen U.H."/>
            <person name="Andersen M.R."/>
            <person name="Baker S.E."/>
        </authorList>
    </citation>
    <scope>NUCLEOTIDE SEQUENCE</scope>
    <source>
        <strain evidence="1">CBS 115574</strain>
    </source>
</reference>
<accession>A0ACD1IH26</accession>
<dbReference type="Proteomes" id="UP000249748">
    <property type="component" value="Unassembled WGS sequence"/>
</dbReference>
<name>A0ACD1IH26_9EURO</name>
<sequence length="980" mass="109969">MRPKIPQKSEQQVQVSYHQEATTLLQYLGKDQHPDYGIGAVSGSIYDTAWVSMVKKPVTGRETVWTFIECFKFLSEAQCEDGGWDADAVLFDRIACTLAGLLALKKHLNEEKDHTSRQALDKKISRATHFLRQALPKLPAAVAYELPIGAELWLPKMLELIEEEGIHLDNAAVLAWILPARDKRISRFPIESLYKKGFTSVAHSLEGLIGYADFNRVSMLKTCGSMMGSPSATAAYLIHSENWDADAEAYIRRALNSPHAGQNGGVPSTYPTTAFESSWVLVTLLKNNVPLGKETEPLVNNIGLKVNNMLKAQDEVVGFAPGMCVDADDTAKALLLLRLLGFPACPDSLISKFESHDHFLTFGIERNPSISTNAHVLMALLHMENNSRYIFQIEKCVRFLCHAWWESDGFLQDKWNISPYYPVMLTCEGIVDYIHKWDSDAFATSSSTGLDARVPLVVHQALTKLLRTQNADGSWGPRSSLEETSYATLAIKRLLTLPFRDASLTAIEQAESYLRYTYSRGYISIRERLWIDKTLYSIETVSRSYIISATLAPMPNIQASETLGGLFNNPRSVIQKQGNFLRTLPSFSHIPSWVLEASVREGYMIIDELREIDFFSQRAKLSEEYLLYCASCFVASNYKGSYFLSTGYLLMVLRITVATYQLDTFVDHQVINFSSLELDELEDFIQKKLHTGRCLSTGPDATHELNESNGEQHARVKEAKAMFLSFMNFVLTDTTDPVSTYNKWNLRSELRSALLAQIGHIRSSKGLVHEGVDLLHDQTGKTTFFSWLRGPASDNVLYPVILKYMVFHMALSQVQQDDDVFRTPEEQYIVEDFCRHAADEVRLWNDYGSIERDKAEGVLNSIDVLNLSCSRSSANGITGDKCDRPCKVVSLKKMAHYENRHVRLCLEQLETLLQENDAHRASSIMSRLHMHATVTQVWAEMYSLRQFSAASPQSSSKKRGITGSATLPPLRPASGGGGSA</sequence>
<dbReference type="EMBL" id="KZ824548">
    <property type="protein sequence ID" value="RAK89340.1"/>
    <property type="molecule type" value="Genomic_DNA"/>
</dbReference>